<sequence length="1108" mass="111390">MSMGMNISAGTIMAYMDLDMSSFNSAIDMAGEQLSGFASGGVADALGSIGAAAETAGRALTMHITGKLLDVGQAALQVGMNFDASMSNVYGLMSSLNLSQAQMDALRDTAREMGATTKFSASEAADAMGYMALAGWDDAQVIAGIPGVLNLAAAANMDLAKASDIVTDTMTPFGMAAERAGEAADVFAYAQANSNTTVEGLGEAMKYAAPTADAFGMTLQDTAAAMGVLANAGIKGSQGGTTLNAMLRDMKNNAKNGAIAIGKTKVALTNADGSYRSYAAIIRDIDKATSSMTASQRDAALGAIFGDESLKGILATLKQGPDALDAMTEGMYACGGAAADMAATMGDNLKGDLAILESGAQDMAIALSDWLMPAARGVVQGVTDLIGKFNALDDGTKNTIFRIGAMAAAAGPLLLNGGKVLTLLSGVNPLVVGLGAAAALAYTHSDALQGMVAKLGDGVTAFGAALESGAGFTAAFSAGLTAAFGEEAAGKVLGAIEGIKTAISTVGDVLTTVTDAVGTFFGALFDGEGLKQSWDNAAAVISGYDWTALGTSIISGVTGALDAAGEWLKNIFTAGLTAAKGVNWFELGTSIHDGIQTILDTAGGWLKSLFEAGKTAAGEISWADIGTAIWNGVTGVLDMAGSFLSGLFGLGKDSAIADVDWSAIGTAIWNGVTGVLDAAGSWLSSLFGLGKSAAEGLPWSEVGTAIQTGVGTVLDAAGSWLYAGFEAAKTYIGNLNWGEVGTAIQTGVGTVLDTAGTWLSSGFEAAKTAISGIDWGCVGSTISSGISGAIDGLAKLGSGIWDTITGWFGGGDEEKAKGDAKTSGGNLTTGMETGITEGSAAVTTAATNAASSAMTAAAQTLTAESGTTITETWVGGMVTGIANQNPILTLGVQTLGDNAVTTATDTLTADAGKTIANSFVGGICSAVAVAGPILNVQMQTTAGDAAAKAGAALSYTQGYDIGVNMVRGITAGVRSTSGELYSQMVQMARTAVSRTKSALRIHSPSGVFADEVGAWIPGGIGEGVLSREDDALGPLEEVRASMVDTMTGALSGIDTGWPDAPWNPGGGGGRTVTVTINVTGDWHVRSEQEKQEIISELGERVREELRGL</sequence>
<dbReference type="Pfam" id="PF10145">
    <property type="entry name" value="PhageMin_Tail"/>
    <property type="match status" value="1"/>
</dbReference>
<evidence type="ECO:0000256" key="2">
    <source>
        <dbReference type="ARBA" id="ARBA00022612"/>
    </source>
</evidence>
<evidence type="ECO:0000256" key="1">
    <source>
        <dbReference type="ARBA" id="ARBA00022465"/>
    </source>
</evidence>
<evidence type="ECO:0000313" key="5">
    <source>
        <dbReference type="EMBL" id="DAE23944.1"/>
    </source>
</evidence>
<dbReference type="NCBIfam" id="TIGR01760">
    <property type="entry name" value="tape_meas_TP901"/>
    <property type="match status" value="1"/>
</dbReference>
<feature type="region of interest" description="Disordered" evidence="3">
    <location>
        <begin position="812"/>
        <end position="833"/>
    </location>
</feature>
<evidence type="ECO:0000259" key="4">
    <source>
        <dbReference type="Pfam" id="PF10145"/>
    </source>
</evidence>
<proteinExistence type="predicted"/>
<dbReference type="InterPro" id="IPR010090">
    <property type="entry name" value="Phage_tape_meas"/>
</dbReference>
<accession>A0A8S5QXX2</accession>
<dbReference type="GO" id="GO:0098003">
    <property type="term" value="P:viral tail assembly"/>
    <property type="evidence" value="ECO:0007669"/>
    <property type="project" value="UniProtKB-KW"/>
</dbReference>
<evidence type="ECO:0000256" key="3">
    <source>
        <dbReference type="SAM" id="MobiDB-lite"/>
    </source>
</evidence>
<protein>
    <submittedName>
        <fullName evidence="5">Minor tail protein</fullName>
    </submittedName>
</protein>
<organism evidence="5">
    <name type="scientific">Siphoviridae sp. cttWj13</name>
    <dbReference type="NCBI Taxonomy" id="2826494"/>
    <lineage>
        <taxon>Viruses</taxon>
        <taxon>Duplodnaviria</taxon>
        <taxon>Heunggongvirae</taxon>
        <taxon>Uroviricota</taxon>
        <taxon>Caudoviricetes</taxon>
    </lineage>
</organism>
<feature type="domain" description="Phage tail tape measure protein" evidence="4">
    <location>
        <begin position="107"/>
        <end position="306"/>
    </location>
</feature>
<dbReference type="PANTHER" id="PTHR37813:SF1">
    <property type="entry name" value="FELS-2 PROPHAGE PROTEIN"/>
    <property type="match status" value="1"/>
</dbReference>
<reference evidence="5" key="1">
    <citation type="journal article" date="2021" name="Proc. Natl. Acad. Sci. U.S.A.">
        <title>A Catalog of Tens of Thousands of Viruses from Human Metagenomes Reveals Hidden Associations with Chronic Diseases.</title>
        <authorList>
            <person name="Tisza M.J."/>
            <person name="Buck C.B."/>
        </authorList>
    </citation>
    <scope>NUCLEOTIDE SEQUENCE</scope>
    <source>
        <strain evidence="5">CttWj13</strain>
    </source>
</reference>
<name>A0A8S5QXX2_9CAUD</name>
<dbReference type="PANTHER" id="PTHR37813">
    <property type="entry name" value="FELS-2 PROPHAGE PROTEIN"/>
    <property type="match status" value="1"/>
</dbReference>
<dbReference type="EMBL" id="BK015763">
    <property type="protein sequence ID" value="DAE23944.1"/>
    <property type="molecule type" value="Genomic_DNA"/>
</dbReference>
<keyword evidence="2" id="KW-1188">Viral release from host cell</keyword>
<keyword evidence="1" id="KW-1245">Viral tail assembly</keyword>